<dbReference type="Pfam" id="PF01145">
    <property type="entry name" value="Band_7"/>
    <property type="match status" value="1"/>
</dbReference>
<reference evidence="5" key="2">
    <citation type="journal article" date="2021" name="Genome Biol. Evol.">
        <title>Developing a high-quality reference genome for a parasitic bivalve with doubly uniparental inheritance (Bivalvia: Unionida).</title>
        <authorList>
            <person name="Smith C.H."/>
        </authorList>
    </citation>
    <scope>NUCLEOTIDE SEQUENCE</scope>
    <source>
        <strain evidence="5">CHS0354</strain>
        <tissue evidence="5">Mantle</tissue>
    </source>
</reference>
<dbReference type="InterPro" id="IPR001107">
    <property type="entry name" value="Band_7"/>
</dbReference>
<evidence type="ECO:0000259" key="4">
    <source>
        <dbReference type="SMART" id="SM00244"/>
    </source>
</evidence>
<comment type="similarity">
    <text evidence="1">Belongs to the prohibitin family.</text>
</comment>
<keyword evidence="2" id="KW-0812">Transmembrane</keyword>
<dbReference type="PANTHER" id="PTHR23222:SF0">
    <property type="entry name" value="PROHIBITIN 1"/>
    <property type="match status" value="1"/>
</dbReference>
<protein>
    <recommendedName>
        <fullName evidence="4">Band 7 domain-containing protein</fullName>
    </recommendedName>
</protein>
<feature type="signal peptide" evidence="3">
    <location>
        <begin position="1"/>
        <end position="18"/>
    </location>
</feature>
<dbReference type="FunFam" id="3.30.479.30:FF:000001">
    <property type="entry name" value="Prohibitin 2"/>
    <property type="match status" value="1"/>
</dbReference>
<feature type="domain" description="Band 7" evidence="4">
    <location>
        <begin position="25"/>
        <end position="186"/>
    </location>
</feature>
<dbReference type="InterPro" id="IPR000163">
    <property type="entry name" value="Prohibitin"/>
</dbReference>
<proteinExistence type="inferred from homology"/>
<reference evidence="5" key="3">
    <citation type="submission" date="2023-05" db="EMBL/GenBank/DDBJ databases">
        <authorList>
            <person name="Smith C.H."/>
        </authorList>
    </citation>
    <scope>NUCLEOTIDE SEQUENCE</scope>
    <source>
        <strain evidence="5">CHS0354</strain>
        <tissue evidence="5">Mantle</tissue>
    </source>
</reference>
<dbReference type="InterPro" id="IPR036013">
    <property type="entry name" value="Band_7/SPFH_dom_sf"/>
</dbReference>
<evidence type="ECO:0000313" key="6">
    <source>
        <dbReference type="Proteomes" id="UP001195483"/>
    </source>
</evidence>
<dbReference type="Gene3D" id="3.30.479.30">
    <property type="entry name" value="Band 7 domain"/>
    <property type="match status" value="1"/>
</dbReference>
<dbReference type="GO" id="GO:0005739">
    <property type="term" value="C:mitochondrion"/>
    <property type="evidence" value="ECO:0007669"/>
    <property type="project" value="TreeGrafter"/>
</dbReference>
<keyword evidence="6" id="KW-1185">Reference proteome</keyword>
<evidence type="ECO:0000313" key="5">
    <source>
        <dbReference type="EMBL" id="KAK3600423.1"/>
    </source>
</evidence>
<dbReference type="GO" id="GO:0016020">
    <property type="term" value="C:membrane"/>
    <property type="evidence" value="ECO:0007669"/>
    <property type="project" value="InterPro"/>
</dbReference>
<comment type="caution">
    <text evidence="5">The sequence shown here is derived from an EMBL/GenBank/DDBJ whole genome shotgun (WGS) entry which is preliminary data.</text>
</comment>
<dbReference type="PANTHER" id="PTHR23222">
    <property type="entry name" value="PROHIBITIN"/>
    <property type="match status" value="1"/>
</dbReference>
<gene>
    <name evidence="5" type="ORF">CHS0354_023631</name>
</gene>
<keyword evidence="3" id="KW-0732">Signal</keyword>
<evidence type="ECO:0000256" key="3">
    <source>
        <dbReference type="SAM" id="SignalP"/>
    </source>
</evidence>
<dbReference type="Proteomes" id="UP001195483">
    <property type="component" value="Unassembled WGS sequence"/>
</dbReference>
<name>A0AAE0SYW2_9BIVA</name>
<feature type="chain" id="PRO_5041913416" description="Band 7 domain-containing protein" evidence="3">
    <location>
        <begin position="19"/>
        <end position="492"/>
    </location>
</feature>
<dbReference type="GO" id="GO:0007005">
    <property type="term" value="P:mitochondrion organization"/>
    <property type="evidence" value="ECO:0007669"/>
    <property type="project" value="TreeGrafter"/>
</dbReference>
<dbReference type="AlphaFoldDB" id="A0AAE0SYW2"/>
<dbReference type="SMART" id="SM00244">
    <property type="entry name" value="PHB"/>
    <property type="match status" value="1"/>
</dbReference>
<keyword evidence="2" id="KW-0472">Membrane</keyword>
<evidence type="ECO:0000256" key="1">
    <source>
        <dbReference type="ARBA" id="ARBA00009658"/>
    </source>
</evidence>
<accession>A0AAE0SYW2</accession>
<evidence type="ECO:0000256" key="2">
    <source>
        <dbReference type="SAM" id="Phobius"/>
    </source>
</evidence>
<dbReference type="EMBL" id="JAEAOA010001423">
    <property type="protein sequence ID" value="KAK3600423.1"/>
    <property type="molecule type" value="Genomic_DNA"/>
</dbReference>
<dbReference type="CDD" id="cd03401">
    <property type="entry name" value="SPFH_prohibitin"/>
    <property type="match status" value="1"/>
</dbReference>
<organism evidence="5 6">
    <name type="scientific">Potamilus streckersoni</name>
    <dbReference type="NCBI Taxonomy" id="2493646"/>
    <lineage>
        <taxon>Eukaryota</taxon>
        <taxon>Metazoa</taxon>
        <taxon>Spiralia</taxon>
        <taxon>Lophotrochozoa</taxon>
        <taxon>Mollusca</taxon>
        <taxon>Bivalvia</taxon>
        <taxon>Autobranchia</taxon>
        <taxon>Heteroconchia</taxon>
        <taxon>Palaeoheterodonta</taxon>
        <taxon>Unionida</taxon>
        <taxon>Unionoidea</taxon>
        <taxon>Unionidae</taxon>
        <taxon>Ambleminae</taxon>
        <taxon>Lampsilini</taxon>
        <taxon>Potamilus</taxon>
    </lineage>
</organism>
<dbReference type="SUPFAM" id="SSF117892">
    <property type="entry name" value="Band 7/SPFH domain"/>
    <property type="match status" value="1"/>
</dbReference>
<reference evidence="5" key="1">
    <citation type="journal article" date="2021" name="Genome Biol. Evol.">
        <title>A High-Quality Reference Genome for a Parasitic Bivalve with Doubly Uniparental Inheritance (Bivalvia: Unionida).</title>
        <authorList>
            <person name="Smith C.H."/>
        </authorList>
    </citation>
    <scope>NUCLEOTIDE SEQUENCE</scope>
    <source>
        <strain evidence="5">CHS0354</strain>
    </source>
</reference>
<dbReference type="PRINTS" id="PR00679">
    <property type="entry name" value="PROHIBITIN"/>
</dbReference>
<sequence>MQRLFSSLGKIGLGLAVAGSVAQTALFNVDGGQRAVIFDRFQGVLKDVVGEGTHFLIPWVQKPILFDIRSRPRNVPVITGSKDLQTVNITLRVLFRPQLSQLPMIYTNIGVDYDERILPSITNEVLKAVVAQFDASEMITQRELVSQKVNEELTERAAHFGLILDDISLTHLTFGAEFTQAVEQKQVAQQDAERSRYLVEKAEQTKIAAIISAEGEKTAAELLAKAFGDAGEGLVELRKIEAAEDIAYQLSQSRNVVYLPQDVIMSSYGMLMMNMMTDVMMSSYGMLMMNMMTDVMMSSYGMLMMNMMTDVIMSSYGMLMMNMMTDVMMSSYGKLMMTDVIMSSFGMLMMNMTTDVMMPSYGMLMMNMMTYVMMSSYGMLMMTDVMMSSYGMLMNMTDVMMSSYGMLMMNMTDLMSSYGMLMMNMMTDVMMPSYGMLMNMTDVMMSSYGMLMMNMMTDVMMSSYGMLMNMTDVMMSSYGMQMMNMITYNVIL</sequence>
<feature type="transmembrane region" description="Helical" evidence="2">
    <location>
        <begin position="299"/>
        <end position="319"/>
    </location>
</feature>
<keyword evidence="2" id="KW-1133">Transmembrane helix</keyword>